<dbReference type="NCBIfam" id="NF001124">
    <property type="entry name" value="PRK00139.1-2"/>
    <property type="match status" value="1"/>
</dbReference>
<dbReference type="Pfam" id="PF08245">
    <property type="entry name" value="Mur_ligase_M"/>
    <property type="match status" value="1"/>
</dbReference>
<feature type="binding site" evidence="13">
    <location>
        <position position="181"/>
    </location>
    <ligand>
        <name>UDP-N-acetyl-alpha-D-muramoyl-L-alanyl-D-glutamate</name>
        <dbReference type="ChEBI" id="CHEBI:83900"/>
    </ligand>
</feature>
<evidence type="ECO:0000256" key="4">
    <source>
        <dbReference type="ARBA" id="ARBA00022984"/>
    </source>
</evidence>
<dbReference type="PANTHER" id="PTHR23135">
    <property type="entry name" value="MUR LIGASE FAMILY MEMBER"/>
    <property type="match status" value="1"/>
</dbReference>
<dbReference type="GO" id="GO:0005524">
    <property type="term" value="F:ATP binding"/>
    <property type="evidence" value="ECO:0007669"/>
    <property type="project" value="UniProtKB-UniRule"/>
</dbReference>
<dbReference type="Pfam" id="PF01225">
    <property type="entry name" value="Mur_ligase"/>
    <property type="match status" value="1"/>
</dbReference>
<dbReference type="InterPro" id="IPR036565">
    <property type="entry name" value="Mur-like_cat_sf"/>
</dbReference>
<keyword evidence="13 18" id="KW-0436">Ligase</keyword>
<dbReference type="GO" id="GO:0000287">
    <property type="term" value="F:magnesium ion binding"/>
    <property type="evidence" value="ECO:0007669"/>
    <property type="project" value="UniProtKB-UniRule"/>
</dbReference>
<dbReference type="EC" id="6.3.2.13" evidence="8 13"/>
<comment type="subcellular location">
    <subcellularLocation>
        <location evidence="13 14">Cytoplasm</location>
    </subcellularLocation>
</comment>
<feature type="binding site" evidence="13">
    <location>
        <position position="189"/>
    </location>
    <ligand>
        <name>UDP-N-acetyl-alpha-D-muramoyl-L-alanyl-D-glutamate</name>
        <dbReference type="ChEBI" id="CHEBI:83900"/>
    </ligand>
</feature>
<accession>M7NP89</accession>
<dbReference type="PANTHER" id="PTHR23135:SF4">
    <property type="entry name" value="UDP-N-ACETYLMURAMOYL-L-ALANYL-D-GLUTAMATE--2,6-DIAMINOPIMELATE LIGASE MURE HOMOLOG, CHLOROPLASTIC"/>
    <property type="match status" value="1"/>
</dbReference>
<dbReference type="GO" id="GO:0051301">
    <property type="term" value="P:cell division"/>
    <property type="evidence" value="ECO:0007669"/>
    <property type="project" value="UniProtKB-KW"/>
</dbReference>
<evidence type="ECO:0000256" key="5">
    <source>
        <dbReference type="ARBA" id="ARBA00023306"/>
    </source>
</evidence>
<feature type="binding site" evidence="13">
    <location>
        <position position="460"/>
    </location>
    <ligand>
        <name>meso-2,6-diaminopimelate</name>
        <dbReference type="ChEBI" id="CHEBI:57791"/>
    </ligand>
</feature>
<dbReference type="Gene3D" id="3.90.190.20">
    <property type="entry name" value="Mur ligase, C-terminal domain"/>
    <property type="match status" value="1"/>
</dbReference>
<protein>
    <recommendedName>
        <fullName evidence="9 13">UDP-N-acetylmuramoyl-L-alanyl-D-glutamate--2,6-diaminopimelate ligase</fullName>
        <ecNumber evidence="8 13">6.3.2.13</ecNumber>
    </recommendedName>
    <alternativeName>
        <fullName evidence="10 13">Meso-A2pm-adding enzyme</fullName>
    </alternativeName>
    <alternativeName>
        <fullName evidence="11 13">Meso-diaminopimelate-adding enzyme</fullName>
    </alternativeName>
    <alternativeName>
        <fullName evidence="12 13">UDP-MurNAc-L-Ala-D-Glu:meso-diaminopimelate ligase</fullName>
    </alternativeName>
    <alternativeName>
        <fullName evidence="13">UDP-MurNAc-tripeptide synthetase</fullName>
    </alternativeName>
    <alternativeName>
        <fullName evidence="13">UDP-N-acetylmuramyl-tripeptide synthetase</fullName>
    </alternativeName>
</protein>
<keyword evidence="4 13" id="KW-0573">Peptidoglycan synthesis</keyword>
<keyword evidence="13" id="KW-0547">Nucleotide-binding</keyword>
<keyword evidence="13" id="KW-0963">Cytoplasm</keyword>
<dbReference type="EMBL" id="AODQ01000023">
    <property type="protein sequence ID" value="EMR03540.1"/>
    <property type="molecule type" value="Genomic_DNA"/>
</dbReference>
<keyword evidence="6 13" id="KW-0961">Cell wall biogenesis/degradation</keyword>
<dbReference type="InterPro" id="IPR036615">
    <property type="entry name" value="Mur_ligase_C_dom_sf"/>
</dbReference>
<evidence type="ECO:0000256" key="1">
    <source>
        <dbReference type="ARBA" id="ARBA00005898"/>
    </source>
</evidence>
<feature type="modified residue" description="N6-carboxylysine" evidence="13">
    <location>
        <position position="221"/>
    </location>
</feature>
<evidence type="ECO:0000256" key="8">
    <source>
        <dbReference type="ARBA" id="ARBA00066633"/>
    </source>
</evidence>
<dbReference type="GO" id="GO:0005737">
    <property type="term" value="C:cytoplasm"/>
    <property type="evidence" value="ECO:0007669"/>
    <property type="project" value="UniProtKB-SubCell"/>
</dbReference>
<evidence type="ECO:0000256" key="6">
    <source>
        <dbReference type="ARBA" id="ARBA00023316"/>
    </source>
</evidence>
<feature type="binding site" evidence="13">
    <location>
        <begin position="403"/>
        <end position="406"/>
    </location>
    <ligand>
        <name>meso-2,6-diaminopimelate</name>
        <dbReference type="ChEBI" id="CHEBI:57791"/>
    </ligand>
</feature>
<feature type="short sequence motif" description="Meso-diaminopimelate recognition motif" evidence="13">
    <location>
        <begin position="403"/>
        <end position="406"/>
    </location>
</feature>
<dbReference type="OrthoDB" id="9800958at2"/>
<dbReference type="Pfam" id="PF02875">
    <property type="entry name" value="Mur_ligase_C"/>
    <property type="match status" value="1"/>
</dbReference>
<dbReference type="UniPathway" id="UPA00219"/>
<gene>
    <name evidence="13 18" type="primary">murE</name>
    <name evidence="18" type="ORF">ADICEAN_01307</name>
</gene>
<organism evidence="18 19">
    <name type="scientific">Cesiribacter andamanensis AMV16</name>
    <dbReference type="NCBI Taxonomy" id="1279009"/>
    <lineage>
        <taxon>Bacteria</taxon>
        <taxon>Pseudomonadati</taxon>
        <taxon>Bacteroidota</taxon>
        <taxon>Cytophagia</taxon>
        <taxon>Cytophagales</taxon>
        <taxon>Cesiribacteraceae</taxon>
        <taxon>Cesiribacter</taxon>
    </lineage>
</organism>
<evidence type="ECO:0000256" key="10">
    <source>
        <dbReference type="ARBA" id="ARBA00075482"/>
    </source>
</evidence>
<proteinExistence type="inferred from homology"/>
<dbReference type="SUPFAM" id="SSF63418">
    <property type="entry name" value="MurE/MurF N-terminal domain"/>
    <property type="match status" value="1"/>
</dbReference>
<keyword evidence="5 13" id="KW-0131">Cell cycle</keyword>
<keyword evidence="3 13" id="KW-0133">Cell shape</keyword>
<dbReference type="InterPro" id="IPR013221">
    <property type="entry name" value="Mur_ligase_cen"/>
</dbReference>
<feature type="binding site" evidence="13">
    <location>
        <position position="379"/>
    </location>
    <ligand>
        <name>meso-2,6-diaminopimelate</name>
        <dbReference type="ChEBI" id="CHEBI:57791"/>
    </ligand>
</feature>
<keyword evidence="13" id="KW-0460">Magnesium</keyword>
<feature type="domain" description="Mur ligase central" evidence="17">
    <location>
        <begin position="110"/>
        <end position="305"/>
    </location>
</feature>
<dbReference type="GO" id="GO:0008765">
    <property type="term" value="F:UDP-N-acetylmuramoylalanyl-D-glutamate-2,6-diaminopimelate ligase activity"/>
    <property type="evidence" value="ECO:0007669"/>
    <property type="project" value="UniProtKB-UniRule"/>
</dbReference>
<comment type="PTM">
    <text evidence="13">Carboxylation is probably crucial for Mg(2+) binding and, consequently, for the gamma-phosphate positioning of ATP.</text>
</comment>
<dbReference type="InterPro" id="IPR004101">
    <property type="entry name" value="Mur_ligase_C"/>
</dbReference>
<dbReference type="AlphaFoldDB" id="M7NP89"/>
<dbReference type="InterPro" id="IPR035911">
    <property type="entry name" value="MurE/MurF_N"/>
</dbReference>
<comment type="similarity">
    <text evidence="1 13">Belongs to the MurCDEF family. MurE subfamily.</text>
</comment>
<keyword evidence="19" id="KW-1185">Reference proteome</keyword>
<dbReference type="InterPro" id="IPR005761">
    <property type="entry name" value="UDP-N-AcMur-Glu-dNH2Pim_ligase"/>
</dbReference>
<feature type="domain" description="Mur ligase N-terminal catalytic" evidence="15">
    <location>
        <begin position="27"/>
        <end position="97"/>
    </location>
</feature>
<feature type="binding site" evidence="13">
    <location>
        <position position="31"/>
    </location>
    <ligand>
        <name>UDP-N-acetyl-alpha-D-muramoyl-L-alanyl-D-glutamate</name>
        <dbReference type="ChEBI" id="CHEBI:83900"/>
    </ligand>
</feature>
<comment type="pathway">
    <text evidence="13 14">Cell wall biogenesis; peptidoglycan biosynthesis.</text>
</comment>
<dbReference type="STRING" id="1279009.ADICEAN_01307"/>
<dbReference type="FunFam" id="3.90.190.20:FF:000006">
    <property type="entry name" value="UDP-N-acetylmuramoyl-L-alanyl-D-glutamate--2,6-diaminopimelate ligase"/>
    <property type="match status" value="1"/>
</dbReference>
<evidence type="ECO:0000256" key="11">
    <source>
        <dbReference type="ARBA" id="ARBA00076158"/>
    </source>
</evidence>
<dbReference type="InterPro" id="IPR000713">
    <property type="entry name" value="Mur_ligase_N"/>
</dbReference>
<dbReference type="PATRIC" id="fig|1279009.4.peg.1322"/>
<dbReference type="RefSeq" id="WP_009194707.1">
    <property type="nucleotide sequence ID" value="NZ_AODQ01000023.1"/>
</dbReference>
<name>M7NP89_9BACT</name>
<dbReference type="NCBIfam" id="NF001126">
    <property type="entry name" value="PRK00139.1-4"/>
    <property type="match status" value="1"/>
</dbReference>
<evidence type="ECO:0000256" key="2">
    <source>
        <dbReference type="ARBA" id="ARBA00022618"/>
    </source>
</evidence>
<comment type="cofactor">
    <cofactor evidence="13">
        <name>Mg(2+)</name>
        <dbReference type="ChEBI" id="CHEBI:18420"/>
    </cofactor>
</comment>
<dbReference type="GO" id="GO:0071555">
    <property type="term" value="P:cell wall organization"/>
    <property type="evidence" value="ECO:0007669"/>
    <property type="project" value="UniProtKB-KW"/>
</dbReference>
<dbReference type="Gene3D" id="3.40.1190.10">
    <property type="entry name" value="Mur-like, catalytic domain"/>
    <property type="match status" value="1"/>
</dbReference>
<comment type="caution">
    <text evidence="18">The sequence shown here is derived from an EMBL/GenBank/DDBJ whole genome shotgun (WGS) entry which is preliminary data.</text>
</comment>
<feature type="binding site" evidence="13">
    <location>
        <position position="187"/>
    </location>
    <ligand>
        <name>UDP-N-acetyl-alpha-D-muramoyl-L-alanyl-D-glutamate</name>
        <dbReference type="ChEBI" id="CHEBI:83900"/>
    </ligand>
</feature>
<feature type="binding site" evidence="13">
    <location>
        <position position="456"/>
    </location>
    <ligand>
        <name>meso-2,6-diaminopimelate</name>
        <dbReference type="ChEBI" id="CHEBI:57791"/>
    </ligand>
</feature>
<evidence type="ECO:0000259" key="16">
    <source>
        <dbReference type="Pfam" id="PF02875"/>
    </source>
</evidence>
<sequence length="487" mass="52905">MPVLQDILYKIRLLAVSGPTDIAVVDIAFDSRQVSPGSMFVAIRGTQSDGHAFIAQAIEKGAAVIMAETLPTQQAEGVTWLQVADTAAALGIAAANFWGNPSEKLKIVAVTGTNGKTTTATLLYKLFRALGYSSGLLSTVRNLINDKEITATHTTPDALQLQRLLAKMVAEGCTHCFMEASSHAIVQHRLAGMKLTGAIFSNITHDHLDYHLTFEAYIAAKKGLFDMLPKEAWALTNLDDKRGMVMLQNTKASKYTYALKKPADYKARLISNTLQGLELDVDGKIVWFKLIGDFNAYNLLSVYGAAMLLGEEQDEVLMQLSNISTAPGRFEQVAQGSDVVAVVDYAHTPDALENVLQTIANFRTGSEKVITVVGCGGNRDKAKRPLMAEIAASLSDRVILTSDNPRNEEPAQIIADMQAGLSASNTRKVISILDRREAIRTACMMAEPGDIILVAGKGHETYQEIAGVKHPFDDREVLAQFVQELRP</sequence>
<evidence type="ECO:0000259" key="15">
    <source>
        <dbReference type="Pfam" id="PF01225"/>
    </source>
</evidence>
<dbReference type="eggNOG" id="COG0769">
    <property type="taxonomic scope" value="Bacteria"/>
</dbReference>
<evidence type="ECO:0000256" key="13">
    <source>
        <dbReference type="HAMAP-Rule" id="MF_00208"/>
    </source>
</evidence>
<comment type="caution">
    <text evidence="13">Lacks conserved residue(s) required for the propagation of feature annotation.</text>
</comment>
<evidence type="ECO:0000256" key="9">
    <source>
        <dbReference type="ARBA" id="ARBA00072883"/>
    </source>
</evidence>
<dbReference type="SUPFAM" id="SSF53623">
    <property type="entry name" value="MurD-like peptide ligases, catalytic domain"/>
    <property type="match status" value="1"/>
</dbReference>
<keyword evidence="13" id="KW-0067">ATP-binding</keyword>
<evidence type="ECO:0000256" key="14">
    <source>
        <dbReference type="RuleBase" id="RU004135"/>
    </source>
</evidence>
<evidence type="ECO:0000259" key="17">
    <source>
        <dbReference type="Pfam" id="PF08245"/>
    </source>
</evidence>
<evidence type="ECO:0000256" key="12">
    <source>
        <dbReference type="ARBA" id="ARBA00081560"/>
    </source>
</evidence>
<dbReference type="Gene3D" id="3.40.1390.10">
    <property type="entry name" value="MurE/MurF, N-terminal domain"/>
    <property type="match status" value="1"/>
</dbReference>
<dbReference type="Proteomes" id="UP000011910">
    <property type="component" value="Unassembled WGS sequence"/>
</dbReference>
<feature type="domain" description="Mur ligase C-terminal" evidence="16">
    <location>
        <begin position="328"/>
        <end position="458"/>
    </location>
</feature>
<dbReference type="HAMAP" id="MF_00208">
    <property type="entry name" value="MurE"/>
    <property type="match status" value="1"/>
</dbReference>
<dbReference type="SUPFAM" id="SSF53244">
    <property type="entry name" value="MurD-like peptide ligases, peptide-binding domain"/>
    <property type="match status" value="1"/>
</dbReference>
<evidence type="ECO:0000313" key="19">
    <source>
        <dbReference type="Proteomes" id="UP000011910"/>
    </source>
</evidence>
<evidence type="ECO:0000313" key="18">
    <source>
        <dbReference type="EMBL" id="EMR03540.1"/>
    </source>
</evidence>
<feature type="binding site" evidence="13">
    <location>
        <begin position="154"/>
        <end position="155"/>
    </location>
    <ligand>
        <name>UDP-N-acetyl-alpha-D-muramoyl-L-alanyl-D-glutamate</name>
        <dbReference type="ChEBI" id="CHEBI:83900"/>
    </ligand>
</feature>
<evidence type="ECO:0000256" key="3">
    <source>
        <dbReference type="ARBA" id="ARBA00022960"/>
    </source>
</evidence>
<comment type="catalytic activity">
    <reaction evidence="7 13">
        <text>UDP-N-acetyl-alpha-D-muramoyl-L-alanyl-D-glutamate + meso-2,6-diaminopimelate + ATP = UDP-N-acetyl-alpha-D-muramoyl-L-alanyl-gamma-D-glutamyl-meso-2,6-diaminopimelate + ADP + phosphate + H(+)</text>
        <dbReference type="Rhea" id="RHEA:23676"/>
        <dbReference type="ChEBI" id="CHEBI:15378"/>
        <dbReference type="ChEBI" id="CHEBI:30616"/>
        <dbReference type="ChEBI" id="CHEBI:43474"/>
        <dbReference type="ChEBI" id="CHEBI:57791"/>
        <dbReference type="ChEBI" id="CHEBI:83900"/>
        <dbReference type="ChEBI" id="CHEBI:83905"/>
        <dbReference type="ChEBI" id="CHEBI:456216"/>
        <dbReference type="EC" id="6.3.2.13"/>
    </reaction>
</comment>
<feature type="binding site" evidence="13">
    <location>
        <begin position="112"/>
        <end position="118"/>
    </location>
    <ligand>
        <name>ATP</name>
        <dbReference type="ChEBI" id="CHEBI:30616"/>
    </ligand>
</feature>
<keyword evidence="2 13" id="KW-0132">Cell division</keyword>
<dbReference type="GO" id="GO:0008360">
    <property type="term" value="P:regulation of cell shape"/>
    <property type="evidence" value="ECO:0007669"/>
    <property type="project" value="UniProtKB-KW"/>
</dbReference>
<dbReference type="NCBIfam" id="TIGR01085">
    <property type="entry name" value="murE"/>
    <property type="match status" value="1"/>
</dbReference>
<reference evidence="18 19" key="1">
    <citation type="journal article" date="2013" name="Genome Announc.">
        <title>Draft Genome Sequence of Cesiribacter andamanensis Strain AMV16T, Isolated from a Soil Sample from a Mud Volcano in the Andaman Islands, India.</title>
        <authorList>
            <person name="Shivaji S."/>
            <person name="Ara S."/>
            <person name="Begum Z."/>
            <person name="Srinivas T.N."/>
            <person name="Singh A."/>
            <person name="Kumar Pinnaka A."/>
        </authorList>
    </citation>
    <scope>NUCLEOTIDE SEQUENCE [LARGE SCALE GENOMIC DNA]</scope>
    <source>
        <strain evidence="18 19">AMV16</strain>
    </source>
</reference>
<evidence type="ECO:0000256" key="7">
    <source>
        <dbReference type="ARBA" id="ARBA00050251"/>
    </source>
</evidence>
<comment type="function">
    <text evidence="13">Catalyzes the addition of meso-diaminopimelic acid to the nucleotide precursor UDP-N-acetylmuramoyl-L-alanyl-D-glutamate (UMAG) in the biosynthesis of bacterial cell-wall peptidoglycan.</text>
</comment>
<dbReference type="GO" id="GO:0009252">
    <property type="term" value="P:peptidoglycan biosynthetic process"/>
    <property type="evidence" value="ECO:0007669"/>
    <property type="project" value="UniProtKB-UniRule"/>
</dbReference>